<dbReference type="InterPro" id="IPR000782">
    <property type="entry name" value="FAS1_domain"/>
</dbReference>
<dbReference type="AlphaFoldDB" id="A0A5C6LV94"/>
<comment type="caution">
    <text evidence="4">The sequence shown here is derived from an EMBL/GenBank/DDBJ whole genome shotgun (WGS) entry which is preliminary data.</text>
</comment>
<keyword evidence="5" id="KW-1185">Reference proteome</keyword>
<dbReference type="CDD" id="cd04080">
    <property type="entry name" value="CBM6_cellulase-like"/>
    <property type="match status" value="2"/>
</dbReference>
<dbReference type="PROSITE" id="PS51175">
    <property type="entry name" value="CBM6"/>
    <property type="match status" value="2"/>
</dbReference>
<feature type="domain" description="CBM6" evidence="3">
    <location>
        <begin position="410"/>
        <end position="530"/>
    </location>
</feature>
<dbReference type="EMBL" id="VOHS01000005">
    <property type="protein sequence ID" value="TWW01133.1"/>
    <property type="molecule type" value="Genomic_DNA"/>
</dbReference>
<dbReference type="InterPro" id="IPR006584">
    <property type="entry name" value="Cellulose-bd_IV"/>
</dbReference>
<accession>A0A5C6LV94</accession>
<dbReference type="Pfam" id="PF03422">
    <property type="entry name" value="CBM_6"/>
    <property type="match status" value="2"/>
</dbReference>
<dbReference type="GO" id="GO:0030246">
    <property type="term" value="F:carbohydrate binding"/>
    <property type="evidence" value="ECO:0007669"/>
    <property type="project" value="InterPro"/>
</dbReference>
<keyword evidence="1" id="KW-0732">Signal</keyword>
<dbReference type="Gene3D" id="2.60.120.260">
    <property type="entry name" value="Galactose-binding domain-like"/>
    <property type="match status" value="2"/>
</dbReference>
<dbReference type="Gene3D" id="2.30.180.10">
    <property type="entry name" value="FAS1 domain"/>
    <property type="match status" value="1"/>
</dbReference>
<organism evidence="4 5">
    <name type="scientific">Chitinophaga pinensis</name>
    <dbReference type="NCBI Taxonomy" id="79329"/>
    <lineage>
        <taxon>Bacteria</taxon>
        <taxon>Pseudomonadati</taxon>
        <taxon>Bacteroidota</taxon>
        <taxon>Chitinophagia</taxon>
        <taxon>Chitinophagales</taxon>
        <taxon>Chitinophagaceae</taxon>
        <taxon>Chitinophaga</taxon>
    </lineage>
</organism>
<evidence type="ECO:0000259" key="3">
    <source>
        <dbReference type="PROSITE" id="PS51175"/>
    </source>
</evidence>
<evidence type="ECO:0000313" key="4">
    <source>
        <dbReference type="EMBL" id="TWW01133.1"/>
    </source>
</evidence>
<dbReference type="OrthoDB" id="654858at2"/>
<name>A0A5C6LV94_9BACT</name>
<dbReference type="PROSITE" id="PS50213">
    <property type="entry name" value="FAS1"/>
    <property type="match status" value="1"/>
</dbReference>
<evidence type="ECO:0000256" key="1">
    <source>
        <dbReference type="ARBA" id="ARBA00022729"/>
    </source>
</evidence>
<dbReference type="SUPFAM" id="SSF49785">
    <property type="entry name" value="Galactose-binding domain-like"/>
    <property type="match status" value="2"/>
</dbReference>
<dbReference type="InterPro" id="IPR036378">
    <property type="entry name" value="FAS1_dom_sf"/>
</dbReference>
<dbReference type="Proteomes" id="UP000318815">
    <property type="component" value="Unassembled WGS sequence"/>
</dbReference>
<dbReference type="SUPFAM" id="SSF82153">
    <property type="entry name" value="FAS1 domain"/>
    <property type="match status" value="1"/>
</dbReference>
<gene>
    <name evidence="4" type="ORF">FEF09_06600</name>
</gene>
<dbReference type="InterPro" id="IPR005084">
    <property type="entry name" value="CBM6"/>
</dbReference>
<feature type="domain" description="CBM6" evidence="3">
    <location>
        <begin position="253"/>
        <end position="379"/>
    </location>
</feature>
<dbReference type="SMART" id="SM00606">
    <property type="entry name" value="CBD_IV"/>
    <property type="match status" value="2"/>
</dbReference>
<reference evidence="4 5" key="1">
    <citation type="submission" date="2019-08" db="EMBL/GenBank/DDBJ databases">
        <title>Whole genome sequencing of chitin degrading bacteria Chitinophaga pinensis YS16.</title>
        <authorList>
            <person name="Singh R.P."/>
            <person name="Manchanda G."/>
            <person name="Maurya I.K."/>
            <person name="Joshi N.K."/>
            <person name="Srivastava A.K."/>
        </authorList>
    </citation>
    <scope>NUCLEOTIDE SEQUENCE [LARGE SCALE GENOMIC DNA]</scope>
    <source>
        <strain evidence="4 5">YS-16</strain>
    </source>
</reference>
<dbReference type="InterPro" id="IPR008979">
    <property type="entry name" value="Galactose-bd-like_sf"/>
</dbReference>
<dbReference type="Pfam" id="PF02469">
    <property type="entry name" value="Fasciclin"/>
    <property type="match status" value="1"/>
</dbReference>
<proteinExistence type="predicted"/>
<protein>
    <submittedName>
        <fullName evidence="4">Carbohydrate-binding protein</fullName>
    </submittedName>
</protein>
<feature type="domain" description="FAS1" evidence="2">
    <location>
        <begin position="45"/>
        <end position="211"/>
    </location>
</feature>
<sequence>MIKKIKHMLNIQNLLALCICIVLLYGGCKKDSGYYGYENQLQEFDGTTYDFLKSQHQYDSFLLAVERVHLTDTLKNGLYTVFAPTDASFRQAIENMNTLRTIQGRAHMFINTIPYEQLDTLVCRYFVRDTFSSHVMTLQDGLGLTTIRYNYPMHGKFKRTDAEGHVSGGPGIITYSDTKGVIYTNRWSNATTVALDIVTKNGYVNVLEKDHMFGFDEFIPRMNPTVSSPWNDYPFYIPGVVGLEQYNRGGNKVAYLDFSLNNQGGQYRPADQVDITTAGEGGLKVGWTETGEWMDYTVEVTETGAYDMTLRYGSGGDDGRVHLEMDGRPVVGSSVVMPGSGGYDNFRDITTTVQLTAGRHLMKVYFDFANFDLRFLKFVLKNAPMPIPGVIALEDYDPGGEGVGYHDTNTKNEGNKYRQSEGVDIDFAKNEGGGYQVGWNSTGEWLNYTVNVKETGTYNTFILVGSEGTNGIFHLEFDGKDVTGQLKVPNTGGYHKRQNIATSVFLTKGVHVMRFFVDHDGFDVKSVTFRPLN</sequence>
<evidence type="ECO:0000259" key="2">
    <source>
        <dbReference type="PROSITE" id="PS50213"/>
    </source>
</evidence>
<evidence type="ECO:0000313" key="5">
    <source>
        <dbReference type="Proteomes" id="UP000318815"/>
    </source>
</evidence>